<dbReference type="GO" id="GO:0016740">
    <property type="term" value="F:transferase activity"/>
    <property type="evidence" value="ECO:0007669"/>
    <property type="project" value="UniProtKB-KW"/>
</dbReference>
<comment type="caution">
    <text evidence="1">The sequence shown here is derived from an EMBL/GenBank/DDBJ whole genome shotgun (WGS) entry which is preliminary data.</text>
</comment>
<dbReference type="EMBL" id="JAUKPO010000040">
    <property type="protein sequence ID" value="MDO1451025.1"/>
    <property type="molecule type" value="Genomic_DNA"/>
</dbReference>
<proteinExistence type="predicted"/>
<keyword evidence="2" id="KW-1185">Reference proteome</keyword>
<dbReference type="Proteomes" id="UP001168528">
    <property type="component" value="Unassembled WGS sequence"/>
</dbReference>
<protein>
    <submittedName>
        <fullName evidence="1">Nucleotide-diphospho-sugar transferase</fullName>
    </submittedName>
</protein>
<sequence length="306" mass="35855">MIFNRPDTTAKVFEEIRKVKPKYLFIAADGPRADRQGEIERCEQTRRVATQIDWPCQVKTLFRDKNMGCGLAPAENITWFFTHVEEGIILEDDCVPHPSFFGFCENLLSHYRDNLKVFQISGDNFQHGQTRGKASYYFSKYTHICGWATWRSRWQYYDFYLSKAEEYKRTMLIEKKCRHKSEVAFWHRKLEMLSGGKRKDMWDYQWMFACWNMNGLSAVSNVNLISNIGFGSEATHTVNIDLKVANLTVYEIGTIVHAQKVEANEQADFYTFFKSGAFFLPSLIDKIRWKIKSVLPENIRLLISKI</sequence>
<evidence type="ECO:0000313" key="2">
    <source>
        <dbReference type="Proteomes" id="UP001168528"/>
    </source>
</evidence>
<dbReference type="SUPFAM" id="SSF53448">
    <property type="entry name" value="Nucleotide-diphospho-sugar transferases"/>
    <property type="match status" value="1"/>
</dbReference>
<organism evidence="1 2">
    <name type="scientific">Rhodocytophaga aerolata</name>
    <dbReference type="NCBI Taxonomy" id="455078"/>
    <lineage>
        <taxon>Bacteria</taxon>
        <taxon>Pseudomonadati</taxon>
        <taxon>Bacteroidota</taxon>
        <taxon>Cytophagia</taxon>
        <taxon>Cytophagales</taxon>
        <taxon>Rhodocytophagaceae</taxon>
        <taxon>Rhodocytophaga</taxon>
    </lineage>
</organism>
<dbReference type="Gene3D" id="3.90.550.10">
    <property type="entry name" value="Spore Coat Polysaccharide Biosynthesis Protein SpsA, Chain A"/>
    <property type="match status" value="1"/>
</dbReference>
<dbReference type="InterPro" id="IPR029044">
    <property type="entry name" value="Nucleotide-diphossugar_trans"/>
</dbReference>
<name>A0ABT8RFY9_9BACT</name>
<accession>A0ABT8RFY9</accession>
<reference evidence="1" key="1">
    <citation type="submission" date="2023-07" db="EMBL/GenBank/DDBJ databases">
        <title>The genome sequence of Rhodocytophaga aerolata KACC 12507.</title>
        <authorList>
            <person name="Zhang X."/>
        </authorList>
    </citation>
    <scope>NUCLEOTIDE SEQUENCE</scope>
    <source>
        <strain evidence="1">KACC 12507</strain>
    </source>
</reference>
<gene>
    <name evidence="1" type="ORF">Q0590_32420</name>
</gene>
<evidence type="ECO:0000313" key="1">
    <source>
        <dbReference type="EMBL" id="MDO1451025.1"/>
    </source>
</evidence>
<dbReference type="RefSeq" id="WP_302041825.1">
    <property type="nucleotide sequence ID" value="NZ_JAUKPO010000040.1"/>
</dbReference>
<keyword evidence="1" id="KW-0808">Transferase</keyword>